<dbReference type="EMBL" id="BNJQ01000026">
    <property type="protein sequence ID" value="GHP09653.1"/>
    <property type="molecule type" value="Genomic_DNA"/>
</dbReference>
<comment type="caution">
    <text evidence="2">The sequence shown here is derived from an EMBL/GenBank/DDBJ whole genome shotgun (WGS) entry which is preliminary data.</text>
</comment>
<feature type="compositionally biased region" description="Low complexity" evidence="1">
    <location>
        <begin position="7"/>
        <end position="19"/>
    </location>
</feature>
<evidence type="ECO:0000313" key="2">
    <source>
        <dbReference type="EMBL" id="GHP09653.1"/>
    </source>
</evidence>
<name>A0A830HSK0_9CHLO</name>
<evidence type="ECO:0000313" key="3">
    <source>
        <dbReference type="Proteomes" id="UP000660262"/>
    </source>
</evidence>
<sequence>MSRSPRHPSSSSAAAPTATDGGGGGGGGDDAGHHHHHDVTKYAVPLTAAAIILERLLENEDVTARDVANLAMTSCSFWRVMCDAPLTRVWERVARVYVDRANCLQANYDDRVSLLGVDFSMFDVDDDSDDESSSKSNGSNDRIDAVIARRDAAKIATAACMDVRFSACAAYAGRLRIELIDGTTEDATTTA</sequence>
<protein>
    <submittedName>
        <fullName evidence="2">Uncharacterized protein</fullName>
    </submittedName>
</protein>
<dbReference type="AlphaFoldDB" id="A0A830HSK0"/>
<keyword evidence="3" id="KW-1185">Reference proteome</keyword>
<proteinExistence type="predicted"/>
<reference evidence="2" key="1">
    <citation type="submission" date="2020-10" db="EMBL/GenBank/DDBJ databases">
        <title>Unveiling of a novel bifunctional photoreceptor, Dualchrome1, isolated from a cosmopolitan green alga.</title>
        <authorList>
            <person name="Suzuki S."/>
            <person name="Kawachi M."/>
        </authorList>
    </citation>
    <scope>NUCLEOTIDE SEQUENCE</scope>
    <source>
        <strain evidence="2">NIES 2893</strain>
    </source>
</reference>
<feature type="region of interest" description="Disordered" evidence="1">
    <location>
        <begin position="1"/>
        <end position="36"/>
    </location>
</feature>
<organism evidence="2 3">
    <name type="scientific">Pycnococcus provasolii</name>
    <dbReference type="NCBI Taxonomy" id="41880"/>
    <lineage>
        <taxon>Eukaryota</taxon>
        <taxon>Viridiplantae</taxon>
        <taxon>Chlorophyta</taxon>
        <taxon>Pseudoscourfieldiophyceae</taxon>
        <taxon>Pseudoscourfieldiales</taxon>
        <taxon>Pycnococcaceae</taxon>
        <taxon>Pycnococcus</taxon>
    </lineage>
</organism>
<dbReference type="Proteomes" id="UP000660262">
    <property type="component" value="Unassembled WGS sequence"/>
</dbReference>
<feature type="compositionally biased region" description="Gly residues" evidence="1">
    <location>
        <begin position="20"/>
        <end position="29"/>
    </location>
</feature>
<gene>
    <name evidence="2" type="ORF">PPROV_000838800</name>
</gene>
<evidence type="ECO:0000256" key="1">
    <source>
        <dbReference type="SAM" id="MobiDB-lite"/>
    </source>
</evidence>
<accession>A0A830HSK0</accession>